<keyword evidence="4" id="KW-0433">Leucine-rich repeat</keyword>
<name>A0A7I8VYT1_9ANNE</name>
<dbReference type="PROSITE" id="PS51450">
    <property type="entry name" value="LRR"/>
    <property type="match status" value="1"/>
</dbReference>
<evidence type="ECO:0000256" key="9">
    <source>
        <dbReference type="ARBA" id="ARBA00022840"/>
    </source>
</evidence>
<dbReference type="EMBL" id="CAJFCJ010000013">
    <property type="protein sequence ID" value="CAD5120946.1"/>
    <property type="molecule type" value="Genomic_DNA"/>
</dbReference>
<evidence type="ECO:0000313" key="15">
    <source>
        <dbReference type="EMBL" id="CAD5120946.1"/>
    </source>
</evidence>
<evidence type="ECO:0000256" key="10">
    <source>
        <dbReference type="ARBA" id="ARBA00023134"/>
    </source>
</evidence>
<evidence type="ECO:0000256" key="5">
    <source>
        <dbReference type="ARBA" id="ARBA00022679"/>
    </source>
</evidence>
<dbReference type="Gene3D" id="1.10.10.10">
    <property type="entry name" value="Winged helix-like DNA-binding domain superfamily/Winged helix DNA-binding domain"/>
    <property type="match status" value="1"/>
</dbReference>
<evidence type="ECO:0000313" key="16">
    <source>
        <dbReference type="Proteomes" id="UP000549394"/>
    </source>
</evidence>
<dbReference type="PANTHER" id="PTHR47508:SF1">
    <property type="entry name" value="NON-SPECIFIC SERINE_THREONINE PROTEIN KINASE"/>
    <property type="match status" value="1"/>
</dbReference>
<evidence type="ECO:0000256" key="12">
    <source>
        <dbReference type="ARBA" id="ARBA00048679"/>
    </source>
</evidence>
<dbReference type="InterPro" id="IPR000157">
    <property type="entry name" value="TIR_dom"/>
</dbReference>
<keyword evidence="7" id="KW-0547">Nucleotide-binding</keyword>
<feature type="domain" description="TIR" evidence="13">
    <location>
        <begin position="1743"/>
        <end position="1891"/>
    </location>
</feature>
<keyword evidence="16" id="KW-1185">Reference proteome</keyword>
<dbReference type="PRINTS" id="PR00449">
    <property type="entry name" value="RASTRNSFRMNG"/>
</dbReference>
<keyword evidence="10" id="KW-0342">GTP-binding</keyword>
<dbReference type="InterPro" id="IPR032171">
    <property type="entry name" value="COR-A"/>
</dbReference>
<dbReference type="PROSITE" id="PS51424">
    <property type="entry name" value="ROC"/>
    <property type="match status" value="1"/>
</dbReference>
<dbReference type="GO" id="GO:0005524">
    <property type="term" value="F:ATP binding"/>
    <property type="evidence" value="ECO:0007669"/>
    <property type="project" value="UniProtKB-KW"/>
</dbReference>
<dbReference type="Gene3D" id="3.40.50.10140">
    <property type="entry name" value="Toll/interleukin-1 receptor homology (TIR) domain"/>
    <property type="match status" value="1"/>
</dbReference>
<evidence type="ECO:0000256" key="6">
    <source>
        <dbReference type="ARBA" id="ARBA00022737"/>
    </source>
</evidence>
<dbReference type="InterPro" id="IPR057263">
    <property type="entry name" value="COR-B"/>
</dbReference>
<evidence type="ECO:0000256" key="1">
    <source>
        <dbReference type="ARBA" id="ARBA00009634"/>
    </source>
</evidence>
<dbReference type="InterPro" id="IPR001611">
    <property type="entry name" value="Leu-rich_rpt"/>
</dbReference>
<comment type="catalytic activity">
    <reaction evidence="12">
        <text>L-seryl-[protein] + ATP = O-phospho-L-seryl-[protein] + ADP + H(+)</text>
        <dbReference type="Rhea" id="RHEA:17989"/>
        <dbReference type="Rhea" id="RHEA-COMP:9863"/>
        <dbReference type="Rhea" id="RHEA-COMP:11604"/>
        <dbReference type="ChEBI" id="CHEBI:15378"/>
        <dbReference type="ChEBI" id="CHEBI:29999"/>
        <dbReference type="ChEBI" id="CHEBI:30616"/>
        <dbReference type="ChEBI" id="CHEBI:83421"/>
        <dbReference type="ChEBI" id="CHEBI:456216"/>
        <dbReference type="EC" id="2.7.11.1"/>
    </reaction>
</comment>
<reference evidence="15 16" key="1">
    <citation type="submission" date="2020-08" db="EMBL/GenBank/DDBJ databases">
        <authorList>
            <person name="Hejnol A."/>
        </authorList>
    </citation>
    <scope>NUCLEOTIDE SEQUENCE [LARGE SCALE GENOMIC DNA]</scope>
</reference>
<accession>A0A7I8VYT1</accession>
<comment type="caution">
    <text evidence="15">The sequence shown here is derived from an EMBL/GenBank/DDBJ whole genome shotgun (WGS) entry which is preliminary data.</text>
</comment>
<keyword evidence="6" id="KW-0677">Repeat</keyword>
<dbReference type="Pfam" id="PF25497">
    <property type="entry name" value="COR-B"/>
    <property type="match status" value="1"/>
</dbReference>
<evidence type="ECO:0000259" key="13">
    <source>
        <dbReference type="PROSITE" id="PS50104"/>
    </source>
</evidence>
<organism evidence="15 16">
    <name type="scientific">Dimorphilus gyrociliatus</name>
    <dbReference type="NCBI Taxonomy" id="2664684"/>
    <lineage>
        <taxon>Eukaryota</taxon>
        <taxon>Metazoa</taxon>
        <taxon>Spiralia</taxon>
        <taxon>Lophotrochozoa</taxon>
        <taxon>Annelida</taxon>
        <taxon>Polychaeta</taxon>
        <taxon>Polychaeta incertae sedis</taxon>
        <taxon>Dinophilidae</taxon>
        <taxon>Dimorphilus</taxon>
    </lineage>
</organism>
<evidence type="ECO:0000256" key="11">
    <source>
        <dbReference type="ARBA" id="ARBA00047899"/>
    </source>
</evidence>
<comment type="catalytic activity">
    <reaction evidence="11">
        <text>L-threonyl-[protein] + ATP = O-phospho-L-threonyl-[protein] + ADP + H(+)</text>
        <dbReference type="Rhea" id="RHEA:46608"/>
        <dbReference type="Rhea" id="RHEA-COMP:11060"/>
        <dbReference type="Rhea" id="RHEA-COMP:11605"/>
        <dbReference type="ChEBI" id="CHEBI:15378"/>
        <dbReference type="ChEBI" id="CHEBI:30013"/>
        <dbReference type="ChEBI" id="CHEBI:30616"/>
        <dbReference type="ChEBI" id="CHEBI:61977"/>
        <dbReference type="ChEBI" id="CHEBI:456216"/>
        <dbReference type="EC" id="2.7.11.1"/>
    </reaction>
</comment>
<dbReference type="GO" id="GO:0007165">
    <property type="term" value="P:signal transduction"/>
    <property type="evidence" value="ECO:0007669"/>
    <property type="project" value="InterPro"/>
</dbReference>
<dbReference type="SUPFAM" id="SSF52200">
    <property type="entry name" value="Toll/Interleukin receptor TIR domain"/>
    <property type="match status" value="1"/>
</dbReference>
<evidence type="ECO:0000256" key="3">
    <source>
        <dbReference type="ARBA" id="ARBA00022527"/>
    </source>
</evidence>
<keyword evidence="8" id="KW-0418">Kinase</keyword>
<dbReference type="SMART" id="SM00175">
    <property type="entry name" value="RAB"/>
    <property type="match status" value="1"/>
</dbReference>
<evidence type="ECO:0000256" key="8">
    <source>
        <dbReference type="ARBA" id="ARBA00022777"/>
    </source>
</evidence>
<gene>
    <name evidence="15" type="ORF">DGYR_LOCUS8953</name>
</gene>
<dbReference type="Pfam" id="PF08477">
    <property type="entry name" value="Roc"/>
    <property type="match status" value="1"/>
</dbReference>
<comment type="similarity">
    <text evidence="1">Belongs to the Toll-like receptor family.</text>
</comment>
<dbReference type="SUPFAM" id="SSF52047">
    <property type="entry name" value="RNI-like"/>
    <property type="match status" value="1"/>
</dbReference>
<sequence>METTTNPFQVFTHGDWIFYDLFEEYSSLISAQRSSIIVPFNVNGDGDVTSNFFFDVIISILQKNLKPNWKPYVLFLGFQQSKIDEKLLDEKIHSLINSKVESLGKLIEKLTSADELSNMEFNDQNNLHNLIGLWELLRKMAENGEKNWKFIDSKKIGNKELWKEIEKSFDKAKEMDASLNYSSSIVEEFSLNLKKAFSKHEGFISLNDITDLVTILKVDNKNISSKTAAKDLLDPLEEDMSFKYVSEVFDIMRDIGLVLRLPNDASTFVLNLPKTSLKDNYDDEHLQGLSEVVIEYQVETKINGFLNSTIIRYLQTIYQMEYICVHFIELCQKRIIFHFGPVEVDVKIDELNISICCRTLKVDEAASLLGPICKEISTIVEYSLYKCSTFYKRSIDASWNNEADNKVKNKEFFDSFNIMFVKHPVENSTKLGIINRNSLLRRLNKEMNPTFLQDLTVKILNNLTQLPVMDSPIFCHSVTISNCICIRNSSDPFFLIEYENEEIERVFYMNQNSYSYIDDYGNRREKKFFLLNYSSFRIEFEETSDKHILDISNNDFIYPGELFKSNSNMYFIADVTDNEILITENNHSSPTWKSVDEFQSILLNFTNDPTVNEHSKYLNKPIVSQSLVERLLNAKDFSLFRPTVLNERTKGIFQEFYNFDYHQELFEIDYLDNMSNKISSQLEGRLLIPNELRERPLLLKDIINFKYATIYPVCDIGTRFSKTPQMHIIRNFKDLKPENYESFHPFYSLPWFVQLIDYFCLLAIETGYIGNLTGTTFKQLLEKCESELEEQLHIQTELCDLHSKDKSLESFNVQETSDNSLWLYSFSKFDDKLQDIISKSSKYLLSLTLIENSLEEFPIEITTLKFLRELDISGNPIPTLPKELSLLTQLISMIFNDNILKDFPKVIFQLYNLKILHLSSISIQTMDYQNLLDRECIAKGKTKLYSSIGLDEECLKTIFKESVKDNKTQTKLPDEKAYFSAKMYERLPHMTSAPLKQLDNSFSLSKLETLNLSNQAFKTLDYNVKYLRHLKSLNLSYNLLLEEIDHAICKLPIHTLNLDGCPSLKTPPREIVNKGLPAIMSYMRRLHEGSVECRRTKLMLVGLGGAGKTSLIRKMTQSEEDTESEETLPDVTDGIDIKTWKINSIEYSIWDFAGQEVYYNTHQFFLTNRAIYFLLWNMRSGYEHSGLKFWLSSIACHAPNAPIFIVGTQIDKVEKTDLPMKELQRLFPQISSFHLVSSFTGQGIDKLVDDLITETLKEKYMDEKIPLAYLNFEQKMLSEKSFKNLLSWETVCQYANECGINDISEIFQATEFLHELGSIQHFQNEFLKSKIIINSQWIIDVMACLISVHETSIIEGKLMHKDLNKIWSPSIYPEELHIWLLRLTEEFDLTFPIKNEPASIIPCLLKIEEPKEIKTFFHEKIGENETRAKMVFRFDYLPTGLCNRAQVRLYQFSDDANMWKNGSFLVKNRHRGVLKQTDKNTVIIDARGPQPENILFLVYDIFKNLIQETFVGVKYDCYISCKECIHQGSTDPCLIPYTRIKRAIDLKIPFLQCTDNFHTLSITELKGMLPPETTSDFDFHLENDVRNLRKLRSQFDTYVVFLFSSKDLNNQTFENTFKIISNEIKNSGVSIKMVDESCESNIQNTILTLKEAKDILFLMSDHFLKSRICKELFLYSKKQLKVKTQIVLMEKSDNWKKDSDVGMLCADDLYINMQNPQNVKSKLVDLMCSLSSLSKSYRTKKRKTASCFISYCWSNSEEAVEKGTKRKEGAIGKVDPRRIKKLLEGEGISCWMDIEQVGQTGLIQDITEGLKSAKVVIACVSDEYVTSKNCQMEFRFAAMTLRLPIIIAVVGTGLNWMRSEIGMLSMDYQKVDLQYCEDNDNEILKFVKEHVKFEEDEEKEDNISETNIDESNNKIKLNELLELAERKFLKNFLFIHSHFNIRSLPHLPILDLEEGSENDTVLGYRFVFLCECDEGWHLPENFKSLKWNVSPDDEKTTEIIKTWSPYLARVYTLLKETDIPLVALNSNIGNSLVDKFNEMSSLSVDQLSTSYISMIEYLNETEIQSYFRTEDAYLKKCQIGNGDISWLCSYHQKQPRVNVLETDMILATVGKTDKYYEDILENIDENCELKRTLEVESNTTVNDDDEADEENPLCTKKSKVANLITKQSRLRSQACLLL</sequence>
<proteinExistence type="inferred from homology"/>
<dbReference type="SUPFAM" id="SSF52540">
    <property type="entry name" value="P-loop containing nucleoside triphosphate hydrolases"/>
    <property type="match status" value="1"/>
</dbReference>
<dbReference type="Gene3D" id="3.30.70.1390">
    <property type="entry name" value="ROC domain from the Parkinson's disease-associated leucine-rich repeat kinase 2"/>
    <property type="match status" value="1"/>
</dbReference>
<dbReference type="SMART" id="SM00369">
    <property type="entry name" value="LRR_TYP"/>
    <property type="match status" value="2"/>
</dbReference>
<dbReference type="PANTHER" id="PTHR47508">
    <property type="entry name" value="SAM DOMAIN-CONTAINING PROTEIN-RELATED"/>
    <property type="match status" value="1"/>
</dbReference>
<evidence type="ECO:0000256" key="7">
    <source>
        <dbReference type="ARBA" id="ARBA00022741"/>
    </source>
</evidence>
<evidence type="ECO:0000259" key="14">
    <source>
        <dbReference type="PROSITE" id="PS51424"/>
    </source>
</evidence>
<keyword evidence="3" id="KW-0723">Serine/threonine-protein kinase</keyword>
<dbReference type="InterPro" id="IPR020859">
    <property type="entry name" value="ROC"/>
</dbReference>
<evidence type="ECO:0000256" key="4">
    <source>
        <dbReference type="ARBA" id="ARBA00022614"/>
    </source>
</evidence>
<keyword evidence="5" id="KW-0808">Transferase</keyword>
<dbReference type="InterPro" id="IPR003591">
    <property type="entry name" value="Leu-rich_rpt_typical-subtyp"/>
</dbReference>
<evidence type="ECO:0000256" key="2">
    <source>
        <dbReference type="ARBA" id="ARBA00012513"/>
    </source>
</evidence>
<feature type="domain" description="Roc" evidence="14">
    <location>
        <begin position="1089"/>
        <end position="1258"/>
    </location>
</feature>
<dbReference type="Pfam" id="PF16095">
    <property type="entry name" value="COR-A"/>
    <property type="match status" value="1"/>
</dbReference>
<dbReference type="GO" id="GO:0004674">
    <property type="term" value="F:protein serine/threonine kinase activity"/>
    <property type="evidence" value="ECO:0007669"/>
    <property type="project" value="UniProtKB-KW"/>
</dbReference>
<dbReference type="Pfam" id="PF13676">
    <property type="entry name" value="TIR_2"/>
    <property type="match status" value="1"/>
</dbReference>
<protein>
    <recommendedName>
        <fullName evidence="2">non-specific serine/threonine protein kinase</fullName>
        <ecNumber evidence="2">2.7.11.1</ecNumber>
    </recommendedName>
</protein>
<dbReference type="OrthoDB" id="10252328at2759"/>
<dbReference type="InterPro" id="IPR027417">
    <property type="entry name" value="P-loop_NTPase"/>
</dbReference>
<dbReference type="GO" id="GO:0009966">
    <property type="term" value="P:regulation of signal transduction"/>
    <property type="evidence" value="ECO:0007669"/>
    <property type="project" value="UniProtKB-ARBA"/>
</dbReference>
<dbReference type="InterPro" id="IPR032675">
    <property type="entry name" value="LRR_dom_sf"/>
</dbReference>
<keyword evidence="9" id="KW-0067">ATP-binding</keyword>
<dbReference type="InterPro" id="IPR035897">
    <property type="entry name" value="Toll_tir_struct_dom_sf"/>
</dbReference>
<dbReference type="PROSITE" id="PS50104">
    <property type="entry name" value="TIR"/>
    <property type="match status" value="1"/>
</dbReference>
<dbReference type="InterPro" id="IPR036388">
    <property type="entry name" value="WH-like_DNA-bd_sf"/>
</dbReference>
<dbReference type="Proteomes" id="UP000549394">
    <property type="component" value="Unassembled WGS sequence"/>
</dbReference>
<dbReference type="EC" id="2.7.11.1" evidence="2"/>
<dbReference type="Gene3D" id="3.40.50.300">
    <property type="entry name" value="P-loop containing nucleotide triphosphate hydrolases"/>
    <property type="match status" value="1"/>
</dbReference>
<dbReference type="Gene3D" id="3.80.10.10">
    <property type="entry name" value="Ribonuclease Inhibitor"/>
    <property type="match status" value="2"/>
</dbReference>
<dbReference type="Gene3D" id="3.30.310.200">
    <property type="match status" value="1"/>
</dbReference>